<dbReference type="EMBL" id="BTSX01000003">
    <property type="protein sequence ID" value="GMS89692.1"/>
    <property type="molecule type" value="Genomic_DNA"/>
</dbReference>
<protein>
    <submittedName>
        <fullName evidence="3">Uncharacterized protein</fullName>
    </submittedName>
</protein>
<keyword evidence="2" id="KW-1133">Transmembrane helix</keyword>
<feature type="non-terminal residue" evidence="3">
    <location>
        <position position="137"/>
    </location>
</feature>
<proteinExistence type="predicted"/>
<feature type="region of interest" description="Disordered" evidence="1">
    <location>
        <begin position="1"/>
        <end position="40"/>
    </location>
</feature>
<keyword evidence="4" id="KW-1185">Reference proteome</keyword>
<feature type="transmembrane region" description="Helical" evidence="2">
    <location>
        <begin position="104"/>
        <end position="128"/>
    </location>
</feature>
<evidence type="ECO:0000256" key="1">
    <source>
        <dbReference type="SAM" id="MobiDB-lite"/>
    </source>
</evidence>
<dbReference type="Proteomes" id="UP001432027">
    <property type="component" value="Unassembled WGS sequence"/>
</dbReference>
<evidence type="ECO:0000313" key="4">
    <source>
        <dbReference type="Proteomes" id="UP001432027"/>
    </source>
</evidence>
<feature type="compositionally biased region" description="Polar residues" evidence="1">
    <location>
        <begin position="66"/>
        <end position="85"/>
    </location>
</feature>
<dbReference type="AlphaFoldDB" id="A0AAV5T402"/>
<keyword evidence="2" id="KW-0812">Transmembrane</keyword>
<comment type="caution">
    <text evidence="3">The sequence shown here is derived from an EMBL/GenBank/DDBJ whole genome shotgun (WGS) entry which is preliminary data.</text>
</comment>
<feature type="compositionally biased region" description="Polar residues" evidence="1">
    <location>
        <begin position="15"/>
        <end position="26"/>
    </location>
</feature>
<organism evidence="3 4">
    <name type="scientific">Pristionchus entomophagus</name>
    <dbReference type="NCBI Taxonomy" id="358040"/>
    <lineage>
        <taxon>Eukaryota</taxon>
        <taxon>Metazoa</taxon>
        <taxon>Ecdysozoa</taxon>
        <taxon>Nematoda</taxon>
        <taxon>Chromadorea</taxon>
        <taxon>Rhabditida</taxon>
        <taxon>Rhabditina</taxon>
        <taxon>Diplogasteromorpha</taxon>
        <taxon>Diplogasteroidea</taxon>
        <taxon>Neodiplogasteridae</taxon>
        <taxon>Pristionchus</taxon>
    </lineage>
</organism>
<gene>
    <name evidence="3" type="ORF">PENTCL1PPCAC_11867</name>
</gene>
<accession>A0AAV5T402</accession>
<evidence type="ECO:0000313" key="3">
    <source>
        <dbReference type="EMBL" id="GMS89692.1"/>
    </source>
</evidence>
<sequence length="137" mass="14824">MTESARRRNAGGTDANGTTASTSGAPQANGVAPNGAIDEQHLAEEPPGLCGKILCCGRSNRVADSYQPTNQDSGEATAPTQTESATPPVPIEDKYILDKSSDWYYRWLVLVTLAFLYNLIFNIARFVFDDLAKGLLW</sequence>
<reference evidence="3" key="1">
    <citation type="submission" date="2023-10" db="EMBL/GenBank/DDBJ databases">
        <title>Genome assembly of Pristionchus species.</title>
        <authorList>
            <person name="Yoshida K."/>
            <person name="Sommer R.J."/>
        </authorList>
    </citation>
    <scope>NUCLEOTIDE SEQUENCE</scope>
    <source>
        <strain evidence="3">RS0144</strain>
    </source>
</reference>
<evidence type="ECO:0000256" key="2">
    <source>
        <dbReference type="SAM" id="Phobius"/>
    </source>
</evidence>
<feature type="region of interest" description="Disordered" evidence="1">
    <location>
        <begin position="65"/>
        <end position="88"/>
    </location>
</feature>
<keyword evidence="2" id="KW-0472">Membrane</keyword>
<name>A0AAV5T402_9BILA</name>